<dbReference type="Pfam" id="PF00092">
    <property type="entry name" value="VWA"/>
    <property type="match status" value="1"/>
</dbReference>
<dbReference type="Gene3D" id="3.40.50.410">
    <property type="entry name" value="von Willebrand factor, type A domain"/>
    <property type="match status" value="1"/>
</dbReference>
<evidence type="ECO:0000256" key="1">
    <source>
        <dbReference type="ARBA" id="ARBA00004479"/>
    </source>
</evidence>
<dbReference type="GO" id="GO:0004888">
    <property type="term" value="F:transmembrane signaling receptor activity"/>
    <property type="evidence" value="ECO:0007669"/>
    <property type="project" value="TreeGrafter"/>
</dbReference>
<dbReference type="GO" id="GO:0005886">
    <property type="term" value="C:plasma membrane"/>
    <property type="evidence" value="ECO:0007669"/>
    <property type="project" value="TreeGrafter"/>
</dbReference>
<dbReference type="FunFam" id="3.40.50.410:FF:000024">
    <property type="entry name" value="Anthrax toxin receptor"/>
    <property type="match status" value="1"/>
</dbReference>
<dbReference type="GO" id="GO:0046872">
    <property type="term" value="F:metal ion binding"/>
    <property type="evidence" value="ECO:0007669"/>
    <property type="project" value="UniProtKB-KW"/>
</dbReference>
<evidence type="ECO:0000256" key="3">
    <source>
        <dbReference type="ARBA" id="ARBA00022692"/>
    </source>
</evidence>
<feature type="compositionally biased region" description="Basic and acidic residues" evidence="8">
    <location>
        <begin position="395"/>
        <end position="414"/>
    </location>
</feature>
<reference evidence="13" key="1">
    <citation type="submission" date="2025-08" db="UniProtKB">
        <authorList>
            <consortium name="RefSeq"/>
        </authorList>
    </citation>
    <scope>IDENTIFICATION</scope>
</reference>
<evidence type="ECO:0000313" key="13">
    <source>
        <dbReference type="RefSeq" id="XP_023557079.1"/>
    </source>
</evidence>
<evidence type="ECO:0000256" key="8">
    <source>
        <dbReference type="SAM" id="MobiDB-lite"/>
    </source>
</evidence>
<comment type="similarity">
    <text evidence="2">Belongs to the ATR family.</text>
</comment>
<keyword evidence="7 9" id="KW-0472">Membrane</keyword>
<dbReference type="PANTHER" id="PTHR16059:SF16">
    <property type="entry name" value="ANTHRAX TOXIN RECEPTOR-LIKE"/>
    <property type="match status" value="1"/>
</dbReference>
<feature type="chain" id="PRO_5027605466" evidence="10">
    <location>
        <begin position="26"/>
        <end position="625"/>
    </location>
</feature>
<dbReference type="Pfam" id="PF05587">
    <property type="entry name" value="Anth_Ig"/>
    <property type="match status" value="1"/>
</dbReference>
<dbReference type="PANTHER" id="PTHR16059">
    <property type="entry name" value="ANTHRAX TOXIN RECEPTOR"/>
    <property type="match status" value="1"/>
</dbReference>
<proteinExistence type="inferred from homology"/>
<feature type="region of interest" description="Disordered" evidence="8">
    <location>
        <begin position="29"/>
        <end position="52"/>
    </location>
</feature>
<keyword evidence="4" id="KW-0479">Metal-binding</keyword>
<keyword evidence="3 9" id="KW-0812">Transmembrane</keyword>
<dbReference type="CTD" id="195977"/>
<dbReference type="InParanoid" id="A0A6P6DAG2"/>
<dbReference type="SUPFAM" id="SSF53300">
    <property type="entry name" value="vWA-like"/>
    <property type="match status" value="1"/>
</dbReference>
<dbReference type="RefSeq" id="XP_023557079.1">
    <property type="nucleotide sequence ID" value="XM_023701311.1"/>
</dbReference>
<name>A0A6P6DAG2_OCTDE</name>
<comment type="subcellular location">
    <subcellularLocation>
        <location evidence="1">Membrane</location>
        <topology evidence="1">Single-pass type I membrane protein</topology>
    </subcellularLocation>
</comment>
<feature type="transmembrane region" description="Helical" evidence="9">
    <location>
        <begin position="356"/>
        <end position="376"/>
    </location>
</feature>
<accession>A0A6P6DAG2</accession>
<gene>
    <name evidence="13" type="primary">Antxrl</name>
</gene>
<feature type="compositionally biased region" description="Pro residues" evidence="8">
    <location>
        <begin position="415"/>
        <end position="429"/>
    </location>
</feature>
<sequence length="625" mass="69292">MGPGVPFSVLCLLLLLLLPLPLLSAESLPDPSPQPHEGLGSSSHLRDQEAQQHWRHSQRERDCWGAFDLYFILDKSGSVENNWINVYSFVADLVERFKNPNLRMSFIVFSRDAEVIMPLTADRVEIHNGLNKLQWVAPGGYTLMQEGFKQANEQIKISRSGGRKIASVIIALTDGMLMKEPFKKTKEEADKSRSMGAIVYTVGVLDYDKDQMMEIADTPGHMFGVNGGFRGLQDIVNSLVSKSCLEVTSVEPSSPCVGEPYMVVFTGQGFHNAKGPDHVICRFKFSATSIFDEKANSVEDSSIMCPGPKIDETGQELSVELSLNSGASFIGNKFNLTSTDCVKTTTRKIPEKIKPYLKFLPALLLIPVLLLFYCCWRLRRRKHPKKPPPLPEPETPEKEPPSTLQQEKEEEKRPPPPPAPQQPPPPPPPVNTSPTVIVSCCGCGSRNGEGSVDPCCNYAYPTCHPEPMTWCQPRVPGRYTNITLLNPHCGQASYGQASCGQKICVQPSRKCHHLTQQHCASRNCAQPGRECYPIPRAACIPRTYLQTSRECFPIPEVPCSPRIHLPPSQENLPLNIYAQCNLPANCSKCPSRILPLLSPFARKSAESIGHSHSQRPVSKGTKIYD</sequence>
<dbReference type="SMART" id="SM00327">
    <property type="entry name" value="VWA"/>
    <property type="match status" value="1"/>
</dbReference>
<protein>
    <submittedName>
        <fullName evidence="13">Anthrax toxin receptor-like</fullName>
    </submittedName>
</protein>
<dbReference type="GO" id="GO:0009986">
    <property type="term" value="C:cell surface"/>
    <property type="evidence" value="ECO:0007669"/>
    <property type="project" value="TreeGrafter"/>
</dbReference>
<dbReference type="Proteomes" id="UP000515203">
    <property type="component" value="Unplaced"/>
</dbReference>
<dbReference type="OrthoDB" id="9634661at2759"/>
<keyword evidence="12" id="KW-1185">Reference proteome</keyword>
<evidence type="ECO:0000256" key="6">
    <source>
        <dbReference type="ARBA" id="ARBA00022989"/>
    </source>
</evidence>
<feature type="domain" description="VWFA" evidence="11">
    <location>
        <begin position="68"/>
        <end position="239"/>
    </location>
</feature>
<evidence type="ECO:0000256" key="7">
    <source>
        <dbReference type="ARBA" id="ARBA00023136"/>
    </source>
</evidence>
<evidence type="ECO:0000256" key="10">
    <source>
        <dbReference type="SAM" id="SignalP"/>
    </source>
</evidence>
<evidence type="ECO:0000313" key="12">
    <source>
        <dbReference type="Proteomes" id="UP000515203"/>
    </source>
</evidence>
<organism evidence="12 13">
    <name type="scientific">Octodon degus</name>
    <name type="common">Degu</name>
    <name type="synonym">Sciurus degus</name>
    <dbReference type="NCBI Taxonomy" id="10160"/>
    <lineage>
        <taxon>Eukaryota</taxon>
        <taxon>Metazoa</taxon>
        <taxon>Chordata</taxon>
        <taxon>Craniata</taxon>
        <taxon>Vertebrata</taxon>
        <taxon>Euteleostomi</taxon>
        <taxon>Mammalia</taxon>
        <taxon>Eutheria</taxon>
        <taxon>Euarchontoglires</taxon>
        <taxon>Glires</taxon>
        <taxon>Rodentia</taxon>
        <taxon>Hystricomorpha</taxon>
        <taxon>Octodontidae</taxon>
        <taxon>Octodon</taxon>
    </lineage>
</organism>
<evidence type="ECO:0000256" key="9">
    <source>
        <dbReference type="SAM" id="Phobius"/>
    </source>
</evidence>
<evidence type="ECO:0000256" key="2">
    <source>
        <dbReference type="ARBA" id="ARBA00008095"/>
    </source>
</evidence>
<dbReference type="PROSITE" id="PS50234">
    <property type="entry name" value="VWFA"/>
    <property type="match status" value="1"/>
</dbReference>
<keyword evidence="5 10" id="KW-0732">Signal</keyword>
<feature type="signal peptide" evidence="10">
    <location>
        <begin position="1"/>
        <end position="25"/>
    </location>
</feature>
<dbReference type="CDD" id="cd01474">
    <property type="entry name" value="vWA_ATR"/>
    <property type="match status" value="1"/>
</dbReference>
<keyword evidence="6 9" id="KW-1133">Transmembrane helix</keyword>
<dbReference type="InterPro" id="IPR008400">
    <property type="entry name" value="Anthrax_toxin_rcpt_extracel"/>
</dbReference>
<dbReference type="InterPro" id="IPR036465">
    <property type="entry name" value="vWFA_dom_sf"/>
</dbReference>
<feature type="region of interest" description="Disordered" evidence="8">
    <location>
        <begin position="384"/>
        <end position="429"/>
    </location>
</feature>
<evidence type="ECO:0000256" key="5">
    <source>
        <dbReference type="ARBA" id="ARBA00022729"/>
    </source>
</evidence>
<dbReference type="GeneID" id="105743542"/>
<dbReference type="AlphaFoldDB" id="A0A6P6DAG2"/>
<evidence type="ECO:0000259" key="11">
    <source>
        <dbReference type="PROSITE" id="PS50234"/>
    </source>
</evidence>
<evidence type="ECO:0000256" key="4">
    <source>
        <dbReference type="ARBA" id="ARBA00022723"/>
    </source>
</evidence>
<dbReference type="InterPro" id="IPR002035">
    <property type="entry name" value="VWF_A"/>
</dbReference>